<dbReference type="EMBL" id="KN727795">
    <property type="protein sequence ID" value="KIH64943.1"/>
    <property type="molecule type" value="Genomic_DNA"/>
</dbReference>
<gene>
    <name evidence="1" type="ORF">ANCDUO_04737</name>
</gene>
<protein>
    <recommendedName>
        <fullName evidence="3">WAP domain-containing protein</fullName>
    </recommendedName>
</protein>
<dbReference type="OrthoDB" id="5802447at2759"/>
<name>A0A0C2D5U8_9BILA</name>
<evidence type="ECO:0000313" key="1">
    <source>
        <dbReference type="EMBL" id="KIH64943.1"/>
    </source>
</evidence>
<keyword evidence="2" id="KW-1185">Reference proteome</keyword>
<evidence type="ECO:0000313" key="2">
    <source>
        <dbReference type="Proteomes" id="UP000054047"/>
    </source>
</evidence>
<organism evidence="1 2">
    <name type="scientific">Ancylostoma duodenale</name>
    <dbReference type="NCBI Taxonomy" id="51022"/>
    <lineage>
        <taxon>Eukaryota</taxon>
        <taxon>Metazoa</taxon>
        <taxon>Ecdysozoa</taxon>
        <taxon>Nematoda</taxon>
        <taxon>Chromadorea</taxon>
        <taxon>Rhabditida</taxon>
        <taxon>Rhabditina</taxon>
        <taxon>Rhabditomorpha</taxon>
        <taxon>Strongyloidea</taxon>
        <taxon>Ancylostomatidae</taxon>
        <taxon>Ancylostomatinae</taxon>
        <taxon>Ancylostoma</taxon>
    </lineage>
</organism>
<accession>A0A0C2D5U8</accession>
<evidence type="ECO:0008006" key="3">
    <source>
        <dbReference type="Google" id="ProtNLM"/>
    </source>
</evidence>
<dbReference type="Proteomes" id="UP000054047">
    <property type="component" value="Unassembled WGS sequence"/>
</dbReference>
<dbReference type="AlphaFoldDB" id="A0A0C2D5U8"/>
<reference evidence="1 2" key="1">
    <citation type="submission" date="2013-12" db="EMBL/GenBank/DDBJ databases">
        <title>Draft genome of the parsitic nematode Ancylostoma duodenale.</title>
        <authorList>
            <person name="Mitreva M."/>
        </authorList>
    </citation>
    <scope>NUCLEOTIDE SEQUENCE [LARGE SCALE GENOMIC DNA]</scope>
    <source>
        <strain evidence="1 2">Zhejiang</strain>
    </source>
</reference>
<sequence length="64" mass="6786">MYSSNSACATFGRALSCKRIVFAPLPLCMNYFHSCMPSPACESGTVCTNGVDAGSCCTNPLRNK</sequence>
<proteinExistence type="predicted"/>